<keyword evidence="2" id="KW-0732">Signal</keyword>
<keyword evidence="1" id="KW-0175">Coiled coil</keyword>
<evidence type="ECO:0000256" key="2">
    <source>
        <dbReference type="SAM" id="SignalP"/>
    </source>
</evidence>
<evidence type="ECO:0000256" key="1">
    <source>
        <dbReference type="SAM" id="Coils"/>
    </source>
</evidence>
<gene>
    <name evidence="3" type="ORF">MKP09_20630</name>
</gene>
<sequence>MVKQWAIFSGLAILTANASAQAFEGKVKYGKAEEPAIVMVYDYPEEIVENAFVAKFADKQYSSSKSKGFITYENATMTEVTKSKLDYYFKFEEDGRRGSKKTTVYMIMQGAGISDNPASLLNKSKSFLEKMTANVKRSGDIVEIKRQEGILVGEENSLADLEEIQKELEEKLAANKSKQEAQQKIIASQKMILDDLKAKL</sequence>
<reference evidence="3 4" key="1">
    <citation type="submission" date="2022-02" db="EMBL/GenBank/DDBJ databases">
        <authorList>
            <person name="Min J."/>
        </authorList>
    </citation>
    <scope>NUCLEOTIDE SEQUENCE [LARGE SCALE GENOMIC DNA]</scope>
    <source>
        <strain evidence="3 4">GR10-1</strain>
    </source>
</reference>
<name>A0ABS9SP44_9BACT</name>
<keyword evidence="4" id="KW-1185">Reference proteome</keyword>
<dbReference type="RefSeq" id="WP_240832160.1">
    <property type="nucleotide sequence ID" value="NZ_JAKWBL010000004.1"/>
</dbReference>
<comment type="caution">
    <text evidence="3">The sequence shown here is derived from an EMBL/GenBank/DDBJ whole genome shotgun (WGS) entry which is preliminary data.</text>
</comment>
<organism evidence="3 4">
    <name type="scientific">Niabella ginsengisoli</name>
    <dbReference type="NCBI Taxonomy" id="522298"/>
    <lineage>
        <taxon>Bacteria</taxon>
        <taxon>Pseudomonadati</taxon>
        <taxon>Bacteroidota</taxon>
        <taxon>Chitinophagia</taxon>
        <taxon>Chitinophagales</taxon>
        <taxon>Chitinophagaceae</taxon>
        <taxon>Niabella</taxon>
    </lineage>
</organism>
<dbReference type="Proteomes" id="UP001202248">
    <property type="component" value="Unassembled WGS sequence"/>
</dbReference>
<evidence type="ECO:0008006" key="5">
    <source>
        <dbReference type="Google" id="ProtNLM"/>
    </source>
</evidence>
<dbReference type="EMBL" id="JAKWBL010000004">
    <property type="protein sequence ID" value="MCH5600149.1"/>
    <property type="molecule type" value="Genomic_DNA"/>
</dbReference>
<evidence type="ECO:0000313" key="3">
    <source>
        <dbReference type="EMBL" id="MCH5600149.1"/>
    </source>
</evidence>
<feature type="chain" id="PRO_5047449915" description="DUF4468 domain-containing protein" evidence="2">
    <location>
        <begin position="23"/>
        <end position="200"/>
    </location>
</feature>
<feature type="coiled-coil region" evidence="1">
    <location>
        <begin position="151"/>
        <end position="184"/>
    </location>
</feature>
<proteinExistence type="predicted"/>
<protein>
    <recommendedName>
        <fullName evidence="5">DUF4468 domain-containing protein</fullName>
    </recommendedName>
</protein>
<accession>A0ABS9SP44</accession>
<feature type="signal peptide" evidence="2">
    <location>
        <begin position="1"/>
        <end position="22"/>
    </location>
</feature>
<evidence type="ECO:0000313" key="4">
    <source>
        <dbReference type="Proteomes" id="UP001202248"/>
    </source>
</evidence>